<dbReference type="SUPFAM" id="SSF52058">
    <property type="entry name" value="L domain-like"/>
    <property type="match status" value="1"/>
</dbReference>
<evidence type="ECO:0008006" key="3">
    <source>
        <dbReference type="Google" id="ProtNLM"/>
    </source>
</evidence>
<dbReference type="EMBL" id="CP076023">
    <property type="protein sequence ID" value="QWC15921.1"/>
    <property type="molecule type" value="Genomic_DNA"/>
</dbReference>
<protein>
    <recommendedName>
        <fullName evidence="3">Leucine-rich repeat domain-containing protein</fullName>
    </recommendedName>
</protein>
<evidence type="ECO:0000313" key="2">
    <source>
        <dbReference type="Proteomes" id="UP000679335"/>
    </source>
</evidence>
<accession>A0ABX8GK62</accession>
<evidence type="ECO:0000313" key="1">
    <source>
        <dbReference type="EMBL" id="QWC15921.1"/>
    </source>
</evidence>
<dbReference type="Gene3D" id="3.80.10.10">
    <property type="entry name" value="Ribonuclease Inhibitor"/>
    <property type="match status" value="1"/>
</dbReference>
<dbReference type="Proteomes" id="UP000679335">
    <property type="component" value="Chromosome"/>
</dbReference>
<reference evidence="1 2" key="1">
    <citation type="submission" date="2021-05" db="EMBL/GenBank/DDBJ databases">
        <title>Novel species in genus Cellulomonas.</title>
        <authorList>
            <person name="Zhang G."/>
        </authorList>
    </citation>
    <scope>NUCLEOTIDE SEQUENCE [LARGE SCALE GENOMIC DNA]</scope>
    <source>
        <strain evidence="2">zg-ZUI157</strain>
    </source>
</reference>
<dbReference type="InterPro" id="IPR032675">
    <property type="entry name" value="LRR_dom_sf"/>
</dbReference>
<proteinExistence type="predicted"/>
<organism evidence="1 2">
    <name type="scientific">Cellulomonas dongxiuzhuiae</name>
    <dbReference type="NCBI Taxonomy" id="2819979"/>
    <lineage>
        <taxon>Bacteria</taxon>
        <taxon>Bacillati</taxon>
        <taxon>Actinomycetota</taxon>
        <taxon>Actinomycetes</taxon>
        <taxon>Micrococcales</taxon>
        <taxon>Cellulomonadaceae</taxon>
        <taxon>Cellulomonas</taxon>
    </lineage>
</organism>
<name>A0ABX8GK62_9CELL</name>
<keyword evidence="2" id="KW-1185">Reference proteome</keyword>
<sequence length="269" mass="29756">MRISTLAVGDGRRVPTVELDKPPTAATIHQLVRRRVRGVTLTSRCWDRRSSTLEWLVELEPLVLFVAARGVVPPIPPAALASVEHLDIAWRTRFRQTPHVSHLRNVRRLVAAPTDIDGPLRDLPLLTDLYLAPAPMSSLELASGMRRLEHVRLDLGSAVAGAPFSFDCAEPPEGLRTLTVHDCGIDGFSGIERLPHLRRLWMRPKDARSASAPLDLTPLGELRELRTVRMGLVTGPLSGVDALHGLPELEVAVIGGLEIRRRDETVERR</sequence>
<gene>
    <name evidence="1" type="ORF">KKR89_16980</name>
</gene>
<dbReference type="RefSeq" id="WP_208196498.1">
    <property type="nucleotide sequence ID" value="NZ_CP076023.1"/>
</dbReference>